<evidence type="ECO:0000259" key="10">
    <source>
        <dbReference type="PROSITE" id="PS50109"/>
    </source>
</evidence>
<dbReference type="Pfam" id="PF00512">
    <property type="entry name" value="HisKA"/>
    <property type="match status" value="1"/>
</dbReference>
<dbReference type="PANTHER" id="PTHR43711:SF31">
    <property type="entry name" value="HISTIDINE KINASE"/>
    <property type="match status" value="1"/>
</dbReference>
<dbReference type="InterPro" id="IPR036890">
    <property type="entry name" value="HATPase_C_sf"/>
</dbReference>
<evidence type="ECO:0000256" key="3">
    <source>
        <dbReference type="ARBA" id="ARBA00022553"/>
    </source>
</evidence>
<keyword evidence="6" id="KW-0902">Two-component regulatory system</keyword>
<dbReference type="InterPro" id="IPR003661">
    <property type="entry name" value="HisK_dim/P_dom"/>
</dbReference>
<evidence type="ECO:0000313" key="12">
    <source>
        <dbReference type="Proteomes" id="UP000183253"/>
    </source>
</evidence>
<dbReference type="SUPFAM" id="SSF47384">
    <property type="entry name" value="Homodimeric domain of signal transducing histidine kinase"/>
    <property type="match status" value="1"/>
</dbReference>
<dbReference type="InterPro" id="IPR036097">
    <property type="entry name" value="HisK_dim/P_sf"/>
</dbReference>
<name>A0A1H4FKL6_9BACT</name>
<dbReference type="Gene3D" id="1.10.287.130">
    <property type="match status" value="1"/>
</dbReference>
<keyword evidence="3" id="KW-0597">Phosphoprotein</keyword>
<feature type="chain" id="PRO_5010332723" description="histidine kinase" evidence="9">
    <location>
        <begin position="27"/>
        <end position="347"/>
    </location>
</feature>
<dbReference type="InterPro" id="IPR050736">
    <property type="entry name" value="Sensor_HK_Regulatory"/>
</dbReference>
<dbReference type="STRING" id="1033731.SAMN05444145_11114"/>
<dbReference type="SMART" id="SM00388">
    <property type="entry name" value="HisKA"/>
    <property type="match status" value="1"/>
</dbReference>
<organism evidence="11 12">
    <name type="scientific">Alistipes timonensis JC136</name>
    <dbReference type="NCBI Taxonomy" id="1033731"/>
    <lineage>
        <taxon>Bacteria</taxon>
        <taxon>Pseudomonadati</taxon>
        <taxon>Bacteroidota</taxon>
        <taxon>Bacteroidia</taxon>
        <taxon>Bacteroidales</taxon>
        <taxon>Rikenellaceae</taxon>
        <taxon>Alistipes</taxon>
    </lineage>
</organism>
<dbReference type="InterPro" id="IPR004358">
    <property type="entry name" value="Sig_transdc_His_kin-like_C"/>
</dbReference>
<sequence>MLRPVCFRLFLLFVPAFFVCAPVAYAGPEHVNSAADSLGTTSGREERADEAVLRQRQLRNTDLIITLMGGVLLLGGLGLARLVRLNRRLKASEEVVKAQNRDLMAVGEELRTAKERAEQASRMKSNFIQSMSHEVRTPLNSIMGFSQVLVSKFRNDPTVEEYVSIIEASSLSLLRMVDDVLDIAYLDQTDALPRTDYCSVNNRCHECVAKALSQLKAGVTMIFEPSAEDPVLHINSKRVVQVLQHLLHNAAKFTVEGEIILTYTCRIPERTMLFTISDTGPGIPAEKQEAVFERFVKLDTFAQGTGLGLPVCRLIAAKLGGSLRVDSSYTEGCRMIFEVPFGLPEEI</sequence>
<evidence type="ECO:0000256" key="8">
    <source>
        <dbReference type="SAM" id="Phobius"/>
    </source>
</evidence>
<gene>
    <name evidence="11" type="ORF">SAMN05444145_11114</name>
</gene>
<comment type="catalytic activity">
    <reaction evidence="1">
        <text>ATP + protein L-histidine = ADP + protein N-phospho-L-histidine.</text>
        <dbReference type="EC" id="2.7.13.3"/>
    </reaction>
</comment>
<dbReference type="GO" id="GO:0000155">
    <property type="term" value="F:phosphorelay sensor kinase activity"/>
    <property type="evidence" value="ECO:0007669"/>
    <property type="project" value="InterPro"/>
</dbReference>
<feature type="coiled-coil region" evidence="7">
    <location>
        <begin position="82"/>
        <end position="123"/>
    </location>
</feature>
<reference evidence="11 12" key="1">
    <citation type="submission" date="2016-10" db="EMBL/GenBank/DDBJ databases">
        <authorList>
            <person name="de Groot N.N."/>
        </authorList>
    </citation>
    <scope>NUCLEOTIDE SEQUENCE [LARGE SCALE GENOMIC DNA]</scope>
    <source>
        <strain evidence="11 12">DSM 25383</strain>
    </source>
</reference>
<dbReference type="Pfam" id="PF02518">
    <property type="entry name" value="HATPase_c"/>
    <property type="match status" value="1"/>
</dbReference>
<dbReference type="Gene3D" id="3.30.565.10">
    <property type="entry name" value="Histidine kinase-like ATPase, C-terminal domain"/>
    <property type="match status" value="1"/>
</dbReference>
<keyword evidence="7" id="KW-0175">Coiled coil</keyword>
<accession>A0A1H4FKL6</accession>
<dbReference type="EMBL" id="FNRI01000011">
    <property type="protein sequence ID" value="SEA97701.1"/>
    <property type="molecule type" value="Genomic_DNA"/>
</dbReference>
<protein>
    <recommendedName>
        <fullName evidence="2">histidine kinase</fullName>
        <ecNumber evidence="2">2.7.13.3</ecNumber>
    </recommendedName>
</protein>
<dbReference type="SMART" id="SM00387">
    <property type="entry name" value="HATPase_c"/>
    <property type="match status" value="1"/>
</dbReference>
<dbReference type="PRINTS" id="PR00344">
    <property type="entry name" value="BCTRLSENSOR"/>
</dbReference>
<keyword evidence="8" id="KW-0812">Transmembrane</keyword>
<keyword evidence="8" id="KW-1133">Transmembrane helix</keyword>
<dbReference type="InterPro" id="IPR003594">
    <property type="entry name" value="HATPase_dom"/>
</dbReference>
<keyword evidence="8" id="KW-0472">Membrane</keyword>
<keyword evidence="4" id="KW-0808">Transferase</keyword>
<dbReference type="RefSeq" id="WP_010261017.1">
    <property type="nucleotide sequence ID" value="NZ_CAEG01000007.1"/>
</dbReference>
<feature type="domain" description="Histidine kinase" evidence="10">
    <location>
        <begin position="130"/>
        <end position="343"/>
    </location>
</feature>
<evidence type="ECO:0000256" key="9">
    <source>
        <dbReference type="SAM" id="SignalP"/>
    </source>
</evidence>
<evidence type="ECO:0000256" key="4">
    <source>
        <dbReference type="ARBA" id="ARBA00022679"/>
    </source>
</evidence>
<keyword evidence="5 11" id="KW-0418">Kinase</keyword>
<evidence type="ECO:0000256" key="7">
    <source>
        <dbReference type="SAM" id="Coils"/>
    </source>
</evidence>
<proteinExistence type="predicted"/>
<keyword evidence="9" id="KW-0732">Signal</keyword>
<feature type="transmembrane region" description="Helical" evidence="8">
    <location>
        <begin position="63"/>
        <end position="83"/>
    </location>
</feature>
<dbReference type="OrthoDB" id="9796457at2"/>
<keyword evidence="12" id="KW-1185">Reference proteome</keyword>
<dbReference type="AlphaFoldDB" id="A0A1H4FKL6"/>
<dbReference type="PROSITE" id="PS50109">
    <property type="entry name" value="HIS_KIN"/>
    <property type="match status" value="1"/>
</dbReference>
<evidence type="ECO:0000256" key="1">
    <source>
        <dbReference type="ARBA" id="ARBA00000085"/>
    </source>
</evidence>
<dbReference type="CDD" id="cd00082">
    <property type="entry name" value="HisKA"/>
    <property type="match status" value="1"/>
</dbReference>
<dbReference type="InterPro" id="IPR005467">
    <property type="entry name" value="His_kinase_dom"/>
</dbReference>
<evidence type="ECO:0000256" key="5">
    <source>
        <dbReference type="ARBA" id="ARBA00022777"/>
    </source>
</evidence>
<dbReference type="Proteomes" id="UP000183253">
    <property type="component" value="Unassembled WGS sequence"/>
</dbReference>
<feature type="signal peptide" evidence="9">
    <location>
        <begin position="1"/>
        <end position="26"/>
    </location>
</feature>
<dbReference type="SUPFAM" id="SSF55874">
    <property type="entry name" value="ATPase domain of HSP90 chaperone/DNA topoisomerase II/histidine kinase"/>
    <property type="match status" value="1"/>
</dbReference>
<evidence type="ECO:0000313" key="11">
    <source>
        <dbReference type="EMBL" id="SEA97701.1"/>
    </source>
</evidence>
<dbReference type="PANTHER" id="PTHR43711">
    <property type="entry name" value="TWO-COMPONENT HISTIDINE KINASE"/>
    <property type="match status" value="1"/>
</dbReference>
<evidence type="ECO:0000256" key="6">
    <source>
        <dbReference type="ARBA" id="ARBA00023012"/>
    </source>
</evidence>
<dbReference type="EC" id="2.7.13.3" evidence="2"/>
<evidence type="ECO:0000256" key="2">
    <source>
        <dbReference type="ARBA" id="ARBA00012438"/>
    </source>
</evidence>